<feature type="transmembrane region" description="Helical" evidence="7">
    <location>
        <begin position="95"/>
        <end position="114"/>
    </location>
</feature>
<dbReference type="Gene3D" id="1.10.3720.10">
    <property type="entry name" value="MetI-like"/>
    <property type="match status" value="1"/>
</dbReference>
<dbReference type="EMBL" id="JAHLFN010000056">
    <property type="protein sequence ID" value="MBU3842477.1"/>
    <property type="molecule type" value="Genomic_DNA"/>
</dbReference>
<evidence type="ECO:0000313" key="10">
    <source>
        <dbReference type="Proteomes" id="UP000724657"/>
    </source>
</evidence>
<dbReference type="InterPro" id="IPR000515">
    <property type="entry name" value="MetI-like"/>
</dbReference>
<dbReference type="AlphaFoldDB" id="A0A9E2KXU1"/>
<dbReference type="GO" id="GO:0042918">
    <property type="term" value="P:alkanesulfonate transmembrane transport"/>
    <property type="evidence" value="ECO:0007669"/>
    <property type="project" value="UniProtKB-ARBA"/>
</dbReference>
<dbReference type="PANTHER" id="PTHR30151">
    <property type="entry name" value="ALKANE SULFONATE ABC TRANSPORTER-RELATED, MEMBRANE SUBUNIT"/>
    <property type="match status" value="1"/>
</dbReference>
<keyword evidence="4 7" id="KW-0812">Transmembrane</keyword>
<keyword evidence="6 7" id="KW-0472">Membrane</keyword>
<evidence type="ECO:0000313" key="9">
    <source>
        <dbReference type="EMBL" id="MBU3842477.1"/>
    </source>
</evidence>
<feature type="transmembrane region" description="Helical" evidence="7">
    <location>
        <begin position="7"/>
        <end position="26"/>
    </location>
</feature>
<dbReference type="PANTHER" id="PTHR30151:SF38">
    <property type="entry name" value="ALIPHATIC SULFONATES TRANSPORT PERMEASE PROTEIN SSUC-RELATED"/>
    <property type="match status" value="1"/>
</dbReference>
<evidence type="ECO:0000256" key="5">
    <source>
        <dbReference type="ARBA" id="ARBA00022989"/>
    </source>
</evidence>
<comment type="similarity">
    <text evidence="7">Belongs to the binding-protein-dependent transport system permease family.</text>
</comment>
<feature type="transmembrane region" description="Helical" evidence="7">
    <location>
        <begin position="120"/>
        <end position="139"/>
    </location>
</feature>
<dbReference type="Pfam" id="PF00528">
    <property type="entry name" value="BPD_transp_1"/>
    <property type="match status" value="1"/>
</dbReference>
<evidence type="ECO:0000256" key="4">
    <source>
        <dbReference type="ARBA" id="ARBA00022692"/>
    </source>
</evidence>
<dbReference type="InterPro" id="IPR035906">
    <property type="entry name" value="MetI-like_sf"/>
</dbReference>
<dbReference type="SUPFAM" id="SSF161098">
    <property type="entry name" value="MetI-like"/>
    <property type="match status" value="1"/>
</dbReference>
<dbReference type="Proteomes" id="UP000724657">
    <property type="component" value="Unassembled WGS sequence"/>
</dbReference>
<evidence type="ECO:0000256" key="3">
    <source>
        <dbReference type="ARBA" id="ARBA00022475"/>
    </source>
</evidence>
<evidence type="ECO:0000256" key="2">
    <source>
        <dbReference type="ARBA" id="ARBA00022448"/>
    </source>
</evidence>
<dbReference type="CDD" id="cd06261">
    <property type="entry name" value="TM_PBP2"/>
    <property type="match status" value="1"/>
</dbReference>
<feature type="domain" description="ABC transmembrane type-1" evidence="8">
    <location>
        <begin position="54"/>
        <end position="238"/>
    </location>
</feature>
<evidence type="ECO:0000256" key="7">
    <source>
        <dbReference type="RuleBase" id="RU363032"/>
    </source>
</evidence>
<proteinExistence type="inferred from homology"/>
<feature type="transmembrane region" description="Helical" evidence="7">
    <location>
        <begin position="61"/>
        <end position="83"/>
    </location>
</feature>
<dbReference type="GO" id="GO:0005886">
    <property type="term" value="C:plasma membrane"/>
    <property type="evidence" value="ECO:0007669"/>
    <property type="project" value="UniProtKB-SubCell"/>
</dbReference>
<evidence type="ECO:0000256" key="1">
    <source>
        <dbReference type="ARBA" id="ARBA00004651"/>
    </source>
</evidence>
<dbReference type="FunFam" id="1.10.3720.10:FF:000003">
    <property type="entry name" value="Aliphatic sulfonate ABC transporter permease"/>
    <property type="match status" value="1"/>
</dbReference>
<evidence type="ECO:0000256" key="6">
    <source>
        <dbReference type="ARBA" id="ARBA00023136"/>
    </source>
</evidence>
<reference evidence="9" key="1">
    <citation type="journal article" date="2021" name="PeerJ">
        <title>Extensive microbial diversity within the chicken gut microbiome revealed by metagenomics and culture.</title>
        <authorList>
            <person name="Gilroy R."/>
            <person name="Ravi A."/>
            <person name="Getino M."/>
            <person name="Pursley I."/>
            <person name="Horton D.L."/>
            <person name="Alikhan N.F."/>
            <person name="Baker D."/>
            <person name="Gharbi K."/>
            <person name="Hall N."/>
            <person name="Watson M."/>
            <person name="Adriaenssens E.M."/>
            <person name="Foster-Nyarko E."/>
            <person name="Jarju S."/>
            <person name="Secka A."/>
            <person name="Antonio M."/>
            <person name="Oren A."/>
            <person name="Chaudhuri R.R."/>
            <person name="La Ragione R."/>
            <person name="Hildebrand F."/>
            <person name="Pallen M.J."/>
        </authorList>
    </citation>
    <scope>NUCLEOTIDE SEQUENCE</scope>
    <source>
        <strain evidence="9">A6-441</strain>
    </source>
</reference>
<gene>
    <name evidence="9" type="ORF">IAA47_05775</name>
</gene>
<accession>A0A9E2KXU1</accession>
<organism evidence="9 10">
    <name type="scientific">Candidatus Fusobacterium pullicola</name>
    <dbReference type="NCBI Taxonomy" id="2838601"/>
    <lineage>
        <taxon>Bacteria</taxon>
        <taxon>Fusobacteriati</taxon>
        <taxon>Fusobacteriota</taxon>
        <taxon>Fusobacteriia</taxon>
        <taxon>Fusobacteriales</taxon>
        <taxon>Fusobacteriaceae</taxon>
        <taxon>Fusobacterium</taxon>
    </lineage>
</organism>
<comment type="caution">
    <text evidence="9">The sequence shown here is derived from an EMBL/GenBank/DDBJ whole genome shotgun (WGS) entry which is preliminary data.</text>
</comment>
<evidence type="ECO:0000259" key="8">
    <source>
        <dbReference type="PROSITE" id="PS50928"/>
    </source>
</evidence>
<keyword evidence="3" id="KW-1003">Cell membrane</keyword>
<keyword evidence="2 7" id="KW-0813">Transport</keyword>
<comment type="subcellular location">
    <subcellularLocation>
        <location evidence="1 7">Cell membrane</location>
        <topology evidence="1 7">Multi-pass membrane protein</topology>
    </subcellularLocation>
</comment>
<feature type="transmembrane region" description="Helical" evidence="7">
    <location>
        <begin position="217"/>
        <end position="238"/>
    </location>
</feature>
<keyword evidence="5 7" id="KW-1133">Transmembrane helix</keyword>
<reference evidence="9" key="2">
    <citation type="submission" date="2021-04" db="EMBL/GenBank/DDBJ databases">
        <authorList>
            <person name="Gilroy R."/>
        </authorList>
    </citation>
    <scope>NUCLEOTIDE SEQUENCE</scope>
    <source>
        <strain evidence="9">A6-441</strain>
    </source>
</reference>
<name>A0A9E2KXU1_9FUSO</name>
<sequence>MFRRKSFYIVVWLLLIWYVGSYLKLWNSFIIPSPERVIKSFFILLKNGKLLKNIVISLQRVAIGFGISAFLAIPLGVIFGLKTGIYEYFKGILEFLRHIPPLALVPMIILWFGIGELSKVVIIVLASFFPIFLNSLKGISSCDKKLIEVGKVFGLNERDIFKKIIFPSALSDILLGLKLGLGYSWRAIIAAELIASSSGIGYLILDSQQISRSDMVVVGILSIGVLGATTDYLFSFLMNRYFRRGVRSKYERNL</sequence>
<feature type="transmembrane region" description="Helical" evidence="7">
    <location>
        <begin position="183"/>
        <end position="205"/>
    </location>
</feature>
<dbReference type="PROSITE" id="PS50928">
    <property type="entry name" value="ABC_TM1"/>
    <property type="match status" value="1"/>
</dbReference>
<protein>
    <submittedName>
        <fullName evidence="9">ABC transporter permease</fullName>
    </submittedName>
</protein>